<proteinExistence type="predicted"/>
<reference evidence="1" key="1">
    <citation type="journal article" date="2021" name="Proc. Natl. Acad. Sci. U.S.A.">
        <title>A Catalog of Tens of Thousands of Viruses from Human Metagenomes Reveals Hidden Associations with Chronic Diseases.</title>
        <authorList>
            <person name="Tisza M.J."/>
            <person name="Buck C.B."/>
        </authorList>
    </citation>
    <scope>NUCLEOTIDE SEQUENCE</scope>
    <source>
        <strain evidence="1">CtzEO1</strain>
    </source>
</reference>
<evidence type="ECO:0000313" key="1">
    <source>
        <dbReference type="EMBL" id="DAF61641.1"/>
    </source>
</evidence>
<accession>A0A8S5TEF8</accession>
<protein>
    <submittedName>
        <fullName evidence="1">Cysteine-rich protein</fullName>
    </submittedName>
</protein>
<dbReference type="EMBL" id="BK032814">
    <property type="protein sequence ID" value="DAF61641.1"/>
    <property type="molecule type" value="Genomic_DNA"/>
</dbReference>
<sequence length="180" mass="20774">MLSKESEERMKIYIEQDDIKLSFERVQELDYKTLFKAYQMVTGSDEILEDLSRKEPENAGTVLKNDAEKIAEIDHVNIKEVTDRFSAKFSGSPAFSQKPSEKVDVDLQCPFCGCAKRWKVPSYYKFMNCPDCQGSVFLSWATGVKGELDENGFYFRGDSPMKFKEQTDEFEDMFAIEESK</sequence>
<name>A0A8S5TEF8_9CAUD</name>
<organism evidence="1">
    <name type="scientific">Siphoviridae sp. ctzEO1</name>
    <dbReference type="NCBI Taxonomy" id="2827979"/>
    <lineage>
        <taxon>Viruses</taxon>
        <taxon>Duplodnaviria</taxon>
        <taxon>Heunggongvirae</taxon>
        <taxon>Uroviricota</taxon>
        <taxon>Caudoviricetes</taxon>
    </lineage>
</organism>